<organism evidence="2 3">
    <name type="scientific">Phyllachora maydis</name>
    <dbReference type="NCBI Taxonomy" id="1825666"/>
    <lineage>
        <taxon>Eukaryota</taxon>
        <taxon>Fungi</taxon>
        <taxon>Dikarya</taxon>
        <taxon>Ascomycota</taxon>
        <taxon>Pezizomycotina</taxon>
        <taxon>Sordariomycetes</taxon>
        <taxon>Sordariomycetidae</taxon>
        <taxon>Phyllachorales</taxon>
        <taxon>Phyllachoraceae</taxon>
        <taxon>Phyllachora</taxon>
    </lineage>
</organism>
<dbReference type="GO" id="GO:0004174">
    <property type="term" value="F:electron-transferring-flavoprotein dehydrogenase activity"/>
    <property type="evidence" value="ECO:0007669"/>
    <property type="project" value="TreeGrafter"/>
</dbReference>
<evidence type="ECO:0000313" key="2">
    <source>
        <dbReference type="EMBL" id="KAK2073191.1"/>
    </source>
</evidence>
<dbReference type="GO" id="GO:0005737">
    <property type="term" value="C:cytoplasm"/>
    <property type="evidence" value="ECO:0007669"/>
    <property type="project" value="TreeGrafter"/>
</dbReference>
<proteinExistence type="predicted"/>
<protein>
    <recommendedName>
        <fullName evidence="1">FAD/NAD(P)-binding domain-containing protein</fullName>
    </recommendedName>
</protein>
<accession>A0AAD9I8K7</accession>
<dbReference type="PRINTS" id="PR00368">
    <property type="entry name" value="FADPNR"/>
</dbReference>
<dbReference type="AlphaFoldDB" id="A0AAD9I8K7"/>
<dbReference type="InterPro" id="IPR036188">
    <property type="entry name" value="FAD/NAD-bd_sf"/>
</dbReference>
<dbReference type="InterPro" id="IPR023753">
    <property type="entry name" value="FAD/NAD-binding_dom"/>
</dbReference>
<dbReference type="EMBL" id="JAQQPM010000006">
    <property type="protein sequence ID" value="KAK2073191.1"/>
    <property type="molecule type" value="Genomic_DNA"/>
</dbReference>
<dbReference type="Gene3D" id="3.50.50.100">
    <property type="match status" value="1"/>
</dbReference>
<comment type="caution">
    <text evidence="2">The sequence shown here is derived from an EMBL/GenBank/DDBJ whole genome shotgun (WGS) entry which is preliminary data.</text>
</comment>
<reference evidence="2" key="1">
    <citation type="journal article" date="2023" name="Mol. Plant Microbe Interact.">
        <title>Elucidating the Obligate Nature and Biological Capacity of an Invasive Fungal Corn Pathogen.</title>
        <authorList>
            <person name="MacCready J.S."/>
            <person name="Roggenkamp E.M."/>
            <person name="Gdanetz K."/>
            <person name="Chilvers M.I."/>
        </authorList>
    </citation>
    <scope>NUCLEOTIDE SEQUENCE</scope>
    <source>
        <strain evidence="2">PM02</strain>
    </source>
</reference>
<feature type="domain" description="FAD/NAD(P)-binding" evidence="1">
    <location>
        <begin position="11"/>
        <end position="326"/>
    </location>
</feature>
<evidence type="ECO:0000259" key="1">
    <source>
        <dbReference type="Pfam" id="PF07992"/>
    </source>
</evidence>
<keyword evidence="3" id="KW-1185">Reference proteome</keyword>
<dbReference type="SUPFAM" id="SSF51905">
    <property type="entry name" value="FAD/NAD(P)-binding domain"/>
    <property type="match status" value="1"/>
</dbReference>
<dbReference type="Proteomes" id="UP001217918">
    <property type="component" value="Unassembled WGS sequence"/>
</dbReference>
<name>A0AAD9I8K7_9PEZI</name>
<sequence length="475" mass="50018">MAAPDNPPTHEILILGGNLGGVSAAHYLLRNVLPALHRAADASDLGVSGPRFTITILSPNTDMYYKPASPRASAQPALMPEARLWRPLAAAFAPYGPGTAPNLVRGVAAAVDPRARTVTARDPAGRAPDRALRYDTLVVATGTTSASPLWGLQSDQGATPAAYAALQRALAAARTVLVAGGGAVGVEMAGELACATSAATVVLLSGGHRLLPRAKEAVGKAAEAYLTGKLAVEVVHGLTVTATEGPKAPEMGSTVVSLSDGSKREVDLYVDATGGQPNSDFLPRDWLDESGRVILRDGYFRARGLKNADEAAQGVYAIGDIVAGSANSLMELEAVVPTAMTALGLDLARTHKLHVPERLPWPQAILGTMGLVETRGKTLVQKEFKPMKDTMLVPIGTDGGVGVLFGWSLPSFFVKMVKGRDFLISMYDPILAADHGETDDMKRFTRPGPASRRLLTWSSRPYEIGTTTRPMFVGE</sequence>
<dbReference type="Pfam" id="PF07992">
    <property type="entry name" value="Pyr_redox_2"/>
    <property type="match status" value="1"/>
</dbReference>
<dbReference type="PRINTS" id="PR00411">
    <property type="entry name" value="PNDRDTASEI"/>
</dbReference>
<evidence type="ECO:0000313" key="3">
    <source>
        <dbReference type="Proteomes" id="UP001217918"/>
    </source>
</evidence>
<gene>
    <name evidence="2" type="ORF">P8C59_007489</name>
</gene>
<dbReference type="PANTHER" id="PTHR43735">
    <property type="entry name" value="APOPTOSIS-INDUCING FACTOR 1"/>
    <property type="match status" value="1"/>
</dbReference>
<dbReference type="PANTHER" id="PTHR43735:SF25">
    <property type="entry name" value="NAD(P)H DEHYDROGENASE 3"/>
    <property type="match status" value="1"/>
</dbReference>
<dbReference type="GO" id="GO:0050660">
    <property type="term" value="F:flavin adenine dinucleotide binding"/>
    <property type="evidence" value="ECO:0007669"/>
    <property type="project" value="TreeGrafter"/>
</dbReference>